<keyword evidence="8" id="KW-1185">Reference proteome</keyword>
<dbReference type="PANTHER" id="PTHR23152:SF4">
    <property type="entry name" value="2-OXOADIPATE DEHYDROGENASE COMPLEX COMPONENT E1"/>
    <property type="match status" value="1"/>
</dbReference>
<keyword evidence="3" id="KW-0560">Oxidoreductase</keyword>
<sequence length="117" mass="12972">MVCYRRRGHNEGDDPSMTQPLMYRLIEAKRSVRKLYTESLIGRGDITVEDAEAALRDYQQQPGAGLHRDPRGHPRPGRAGRGRLPDDAGEAPRADRGRRPHRRPPVGDLPGGATAGR</sequence>
<feature type="domain" description="Dehydrogenase E1 component" evidence="6">
    <location>
        <begin position="1"/>
        <end position="58"/>
    </location>
</feature>
<evidence type="ECO:0000256" key="1">
    <source>
        <dbReference type="ARBA" id="ARBA00001964"/>
    </source>
</evidence>
<dbReference type="InterPro" id="IPR029061">
    <property type="entry name" value="THDP-binding"/>
</dbReference>
<dbReference type="PANTHER" id="PTHR23152">
    <property type="entry name" value="2-OXOGLUTARATE DEHYDROGENASE"/>
    <property type="match status" value="1"/>
</dbReference>
<evidence type="ECO:0000259" key="6">
    <source>
        <dbReference type="Pfam" id="PF00676"/>
    </source>
</evidence>
<protein>
    <recommendedName>
        <fullName evidence="2">oxoglutarate dehydrogenase (succinyl-transferring)</fullName>
        <ecNumber evidence="2">1.2.4.2</ecNumber>
    </recommendedName>
</protein>
<name>A0ABQ6JMV1_9ACTN</name>
<dbReference type="InterPro" id="IPR001017">
    <property type="entry name" value="DH_E1"/>
</dbReference>
<feature type="region of interest" description="Disordered" evidence="5">
    <location>
        <begin position="52"/>
        <end position="117"/>
    </location>
</feature>
<accession>A0ABQ6JMV1</accession>
<evidence type="ECO:0000313" key="7">
    <source>
        <dbReference type="EMBL" id="GMA88580.1"/>
    </source>
</evidence>
<comment type="caution">
    <text evidence="7">The sequence shown here is derived from an EMBL/GenBank/DDBJ whole genome shotgun (WGS) entry which is preliminary data.</text>
</comment>
<dbReference type="Gene3D" id="3.40.50.970">
    <property type="match status" value="1"/>
</dbReference>
<comment type="cofactor">
    <cofactor evidence="1">
        <name>thiamine diphosphate</name>
        <dbReference type="ChEBI" id="CHEBI:58937"/>
    </cofactor>
</comment>
<gene>
    <name evidence="7" type="ORF">GCM10025868_38300</name>
</gene>
<feature type="compositionally biased region" description="Basic and acidic residues" evidence="5">
    <location>
        <begin position="83"/>
        <end position="97"/>
    </location>
</feature>
<dbReference type="EC" id="1.2.4.2" evidence="2"/>
<reference evidence="8" key="1">
    <citation type="journal article" date="2019" name="Int. J. Syst. Evol. Microbiol.">
        <title>The Global Catalogue of Microorganisms (GCM) 10K type strain sequencing project: providing services to taxonomists for standard genome sequencing and annotation.</title>
        <authorList>
            <consortium name="The Broad Institute Genomics Platform"/>
            <consortium name="The Broad Institute Genome Sequencing Center for Infectious Disease"/>
            <person name="Wu L."/>
            <person name="Ma J."/>
        </authorList>
    </citation>
    <scope>NUCLEOTIDE SEQUENCE [LARGE SCALE GENOMIC DNA]</scope>
    <source>
        <strain evidence="8">NBRC 108730</strain>
    </source>
</reference>
<dbReference type="SUPFAM" id="SSF52518">
    <property type="entry name" value="Thiamin diphosphate-binding fold (THDP-binding)"/>
    <property type="match status" value="1"/>
</dbReference>
<evidence type="ECO:0000256" key="5">
    <source>
        <dbReference type="SAM" id="MobiDB-lite"/>
    </source>
</evidence>
<evidence type="ECO:0000256" key="2">
    <source>
        <dbReference type="ARBA" id="ARBA00012280"/>
    </source>
</evidence>
<evidence type="ECO:0000256" key="3">
    <source>
        <dbReference type="ARBA" id="ARBA00023002"/>
    </source>
</evidence>
<dbReference type="Proteomes" id="UP001157017">
    <property type="component" value="Unassembled WGS sequence"/>
</dbReference>
<dbReference type="EMBL" id="BSUZ01000001">
    <property type="protein sequence ID" value="GMA88580.1"/>
    <property type="molecule type" value="Genomic_DNA"/>
</dbReference>
<keyword evidence="4" id="KW-0786">Thiamine pyrophosphate</keyword>
<evidence type="ECO:0000256" key="4">
    <source>
        <dbReference type="ARBA" id="ARBA00023052"/>
    </source>
</evidence>
<evidence type="ECO:0000313" key="8">
    <source>
        <dbReference type="Proteomes" id="UP001157017"/>
    </source>
</evidence>
<dbReference type="Pfam" id="PF00676">
    <property type="entry name" value="E1_dh"/>
    <property type="match status" value="1"/>
</dbReference>
<organism evidence="7 8">
    <name type="scientific">Angustibacter aerolatus</name>
    <dbReference type="NCBI Taxonomy" id="1162965"/>
    <lineage>
        <taxon>Bacteria</taxon>
        <taxon>Bacillati</taxon>
        <taxon>Actinomycetota</taxon>
        <taxon>Actinomycetes</taxon>
        <taxon>Kineosporiales</taxon>
        <taxon>Kineosporiaceae</taxon>
    </lineage>
</organism>
<proteinExistence type="predicted"/>
<dbReference type="InterPro" id="IPR011603">
    <property type="entry name" value="2oxoglutarate_DH_E1"/>
</dbReference>